<dbReference type="InterPro" id="IPR006143">
    <property type="entry name" value="RND_pump_MFP"/>
</dbReference>
<dbReference type="RefSeq" id="WP_264984093.1">
    <property type="nucleotide sequence ID" value="NZ_AP026708.1"/>
</dbReference>
<dbReference type="Proteomes" id="UP001061361">
    <property type="component" value="Chromosome"/>
</dbReference>
<dbReference type="Pfam" id="PF25876">
    <property type="entry name" value="HH_MFP_RND"/>
    <property type="match status" value="1"/>
</dbReference>
<feature type="domain" description="Multidrug resistance protein MdtA-like alpha-helical hairpin" evidence="5">
    <location>
        <begin position="101"/>
        <end position="169"/>
    </location>
</feature>
<feature type="domain" description="Multidrug resistance protein MdtA-like barrel-sandwich hybrid" evidence="6">
    <location>
        <begin position="60"/>
        <end position="192"/>
    </location>
</feature>
<comment type="subcellular location">
    <subcellularLocation>
        <location evidence="1">Cell envelope</location>
    </subcellularLocation>
</comment>
<evidence type="ECO:0000256" key="4">
    <source>
        <dbReference type="SAM" id="Coils"/>
    </source>
</evidence>
<dbReference type="Gene3D" id="2.40.420.20">
    <property type="match status" value="1"/>
</dbReference>
<dbReference type="PANTHER" id="PTHR30469:SF20">
    <property type="entry name" value="EFFLUX RND TRANSPORTER PERIPLASMIC ADAPTOR SUBUNIT"/>
    <property type="match status" value="1"/>
</dbReference>
<dbReference type="Pfam" id="PF25967">
    <property type="entry name" value="RND-MFP_C"/>
    <property type="match status" value="1"/>
</dbReference>
<dbReference type="Gene3D" id="2.40.30.170">
    <property type="match status" value="1"/>
</dbReference>
<dbReference type="Pfam" id="PF25954">
    <property type="entry name" value="Beta-barrel_RND_2"/>
    <property type="match status" value="1"/>
</dbReference>
<dbReference type="NCBIfam" id="TIGR01730">
    <property type="entry name" value="RND_mfp"/>
    <property type="match status" value="1"/>
</dbReference>
<keyword evidence="4" id="KW-0175">Coiled coil</keyword>
<proteinExistence type="inferred from homology"/>
<dbReference type="InterPro" id="IPR058624">
    <property type="entry name" value="MdtA-like_HH"/>
</dbReference>
<gene>
    <name evidence="9" type="ORF">JCM14722_15900</name>
</gene>
<dbReference type="EMBL" id="AP026708">
    <property type="protein sequence ID" value="BDQ34048.1"/>
    <property type="molecule type" value="Genomic_DNA"/>
</dbReference>
<dbReference type="Pfam" id="PF25917">
    <property type="entry name" value="BSH_RND"/>
    <property type="match status" value="1"/>
</dbReference>
<evidence type="ECO:0000259" key="8">
    <source>
        <dbReference type="Pfam" id="PF25967"/>
    </source>
</evidence>
<protein>
    <submittedName>
        <fullName evidence="9">Hemolysin D</fullName>
    </submittedName>
</protein>
<sequence>MKRDSVIAMALAVLALAVLAGCKEEMTKADPIRPVRVYEVADSTENATRTFPGKVKATREASLAFRISGQIVRLDVKEGDYVEKGQLIAMLDQRDYQAAVADLRAKLAGARSVLKEARLNIERNRQLLEQSIIAQSAFDTAQSNFETSRSEVQSMEQSLRRAELNLQYTRLEAPFSGYIARKIPSNHEYVQAKEPIVELADTSALDVVIDVPESVWIGAFQTKTIDLASIHARFESMPGVLIPVRVKEYQTNANAETQTYKVTLTMDNPADLGIQPGMTAEIVGSLSPDQTQNAVVIPFSSVTGDDGGDKYVWVLDKENTVSRREIEVGRIVNDMFRVENGVAVGDVIVTAGVNYLREGQKVKILNGRIGGRE</sequence>
<organism evidence="9 10">
    <name type="scientific">Pseudodesulfovibrio portus</name>
    <dbReference type="NCBI Taxonomy" id="231439"/>
    <lineage>
        <taxon>Bacteria</taxon>
        <taxon>Pseudomonadati</taxon>
        <taxon>Thermodesulfobacteriota</taxon>
        <taxon>Desulfovibrionia</taxon>
        <taxon>Desulfovibrionales</taxon>
        <taxon>Desulfovibrionaceae</taxon>
    </lineage>
</organism>
<comment type="similarity">
    <text evidence="2">Belongs to the membrane fusion protein (MFP) (TC 8.A.1) family.</text>
</comment>
<keyword evidence="10" id="KW-1185">Reference proteome</keyword>
<evidence type="ECO:0000259" key="6">
    <source>
        <dbReference type="Pfam" id="PF25917"/>
    </source>
</evidence>
<evidence type="ECO:0000313" key="10">
    <source>
        <dbReference type="Proteomes" id="UP001061361"/>
    </source>
</evidence>
<dbReference type="Gene3D" id="1.10.287.470">
    <property type="entry name" value="Helix hairpin bin"/>
    <property type="match status" value="1"/>
</dbReference>
<accession>A0ABN6RWF1</accession>
<keyword evidence="3" id="KW-0813">Transport</keyword>
<evidence type="ECO:0000256" key="2">
    <source>
        <dbReference type="ARBA" id="ARBA00009477"/>
    </source>
</evidence>
<name>A0ABN6RWF1_9BACT</name>
<dbReference type="InterPro" id="IPR058792">
    <property type="entry name" value="Beta-barrel_RND_2"/>
</dbReference>
<dbReference type="InterPro" id="IPR058627">
    <property type="entry name" value="MdtA-like_C"/>
</dbReference>
<feature type="coiled-coil region" evidence="4">
    <location>
        <begin position="145"/>
        <end position="172"/>
    </location>
</feature>
<evidence type="ECO:0000256" key="3">
    <source>
        <dbReference type="ARBA" id="ARBA00022448"/>
    </source>
</evidence>
<feature type="domain" description="CusB-like beta-barrel" evidence="7">
    <location>
        <begin position="228"/>
        <end position="282"/>
    </location>
</feature>
<evidence type="ECO:0000259" key="5">
    <source>
        <dbReference type="Pfam" id="PF25876"/>
    </source>
</evidence>
<dbReference type="PROSITE" id="PS51257">
    <property type="entry name" value="PROKAR_LIPOPROTEIN"/>
    <property type="match status" value="1"/>
</dbReference>
<feature type="domain" description="Multidrug resistance protein MdtA-like C-terminal permuted SH3" evidence="8">
    <location>
        <begin position="293"/>
        <end position="354"/>
    </location>
</feature>
<evidence type="ECO:0000259" key="7">
    <source>
        <dbReference type="Pfam" id="PF25954"/>
    </source>
</evidence>
<evidence type="ECO:0000256" key="1">
    <source>
        <dbReference type="ARBA" id="ARBA00004196"/>
    </source>
</evidence>
<evidence type="ECO:0000313" key="9">
    <source>
        <dbReference type="EMBL" id="BDQ34048.1"/>
    </source>
</evidence>
<dbReference type="PANTHER" id="PTHR30469">
    <property type="entry name" value="MULTIDRUG RESISTANCE PROTEIN MDTA"/>
    <property type="match status" value="1"/>
</dbReference>
<reference evidence="9" key="1">
    <citation type="submission" date="2022-08" db="EMBL/GenBank/DDBJ databases">
        <title>Genome Sequence of the sulphate-reducing bacterium, Pseudodesulfovibrio portus JCM14722.</title>
        <authorList>
            <person name="Kondo R."/>
            <person name="Kataoka T."/>
        </authorList>
    </citation>
    <scope>NUCLEOTIDE SEQUENCE</scope>
    <source>
        <strain evidence="9">JCM 14722</strain>
    </source>
</reference>
<dbReference type="SUPFAM" id="SSF111369">
    <property type="entry name" value="HlyD-like secretion proteins"/>
    <property type="match status" value="1"/>
</dbReference>
<dbReference type="InterPro" id="IPR058625">
    <property type="entry name" value="MdtA-like_BSH"/>
</dbReference>
<dbReference type="Gene3D" id="2.40.50.100">
    <property type="match status" value="1"/>
</dbReference>